<dbReference type="Proteomes" id="UP000195963">
    <property type="component" value="Unassembled WGS sequence"/>
</dbReference>
<dbReference type="SUPFAM" id="SSF52540">
    <property type="entry name" value="P-loop containing nucleoside triphosphate hydrolases"/>
    <property type="match status" value="1"/>
</dbReference>
<dbReference type="Gene3D" id="3.40.50.300">
    <property type="entry name" value="P-loop containing nucleotide triphosphate hydrolases"/>
    <property type="match status" value="1"/>
</dbReference>
<gene>
    <name evidence="2" type="primary">tnsC</name>
    <name evidence="2" type="ORF">PMAL9190_01535</name>
</gene>
<reference evidence="3" key="1">
    <citation type="submission" date="2017-06" db="EMBL/GenBank/DDBJ databases">
        <authorList>
            <person name="Rodrigo-Torres L."/>
            <person name="Arahal R.D."/>
            <person name="Lucena T."/>
        </authorList>
    </citation>
    <scope>NUCLEOTIDE SEQUENCE [LARGE SCALE GENOMIC DNA]</scope>
    <source>
        <strain evidence="3">CECT 9190</strain>
    </source>
</reference>
<dbReference type="InterPro" id="IPR027417">
    <property type="entry name" value="P-loop_NTPase"/>
</dbReference>
<evidence type="ECO:0000313" key="3">
    <source>
        <dbReference type="Proteomes" id="UP000195963"/>
    </source>
</evidence>
<organism evidence="2 3">
    <name type="scientific">Photobacterium malacitanum</name>
    <dbReference type="NCBI Taxonomy" id="2204294"/>
    <lineage>
        <taxon>Bacteria</taxon>
        <taxon>Pseudomonadati</taxon>
        <taxon>Pseudomonadota</taxon>
        <taxon>Gammaproteobacteria</taxon>
        <taxon>Vibrionales</taxon>
        <taxon>Vibrionaceae</taxon>
        <taxon>Photobacterium</taxon>
    </lineage>
</organism>
<protein>
    <submittedName>
        <fullName evidence="2">Transposon Tn7 transposition protein TnsC</fullName>
    </submittedName>
</protein>
<proteinExistence type="predicted"/>
<dbReference type="RefSeq" id="WP_087844616.1">
    <property type="nucleotide sequence ID" value="NZ_FYAK01000002.1"/>
</dbReference>
<evidence type="ECO:0000259" key="1">
    <source>
        <dbReference type="Pfam" id="PF13401"/>
    </source>
</evidence>
<dbReference type="AlphaFoldDB" id="A0A1Y6MC90"/>
<name>A0A1Y6MC90_9GAMM</name>
<evidence type="ECO:0000313" key="2">
    <source>
        <dbReference type="EMBL" id="SMY34175.1"/>
    </source>
</evidence>
<keyword evidence="3" id="KW-1185">Reference proteome</keyword>
<accession>A0A1Y6MC90</accession>
<sequence length="487" mass="55253">MKHEKAIYHQPILPEHRNNPLIESLQPKLKDELLAEKLSHFPNCLYKESQLDAIERVEYISRLKDLRQPLPIYIEVFRAVESAIKEGYSAKNPLSPTTMNYLHYALDERPDIEPSTGYFKPKGCGITVIGESGVGKTCMLEQVLGYFPDTIEHTYYKNKHLPIRQVVWLKVDCPDDSSVKGLCHRILTEIDRKLEIRSVKPANTIASLISQIEAKIKSSFLGILVIDEMQNLNLAKAGGADRLLGFLHNLVNNLGIPLLFCANPPFDTLLSKSLKAARRAESSGYFDMRLMEFDSEWNLFIAELWELQWTNVNTPLTEELSYKLYYLSVGNMDLAVRIFQATQKILIGSLNEQLTTAALEYGASIAVRISKPEINKVRKEHNITLLKRKNTYSIKNNTEEVTNNNIPLKPELHTSKGNLISIPGDLTRAHHTEFAEKLVSLRNSEILHEAIRDSNLFQRAATENDPLDTLRSAGVLFENPLGKFTET</sequence>
<dbReference type="Pfam" id="PF13401">
    <property type="entry name" value="AAA_22"/>
    <property type="match status" value="1"/>
</dbReference>
<dbReference type="EMBL" id="FYAK01000002">
    <property type="protein sequence ID" value="SMY34175.1"/>
    <property type="molecule type" value="Genomic_DNA"/>
</dbReference>
<dbReference type="InterPro" id="IPR049945">
    <property type="entry name" value="AAA_22"/>
</dbReference>
<dbReference type="GO" id="GO:0016887">
    <property type="term" value="F:ATP hydrolysis activity"/>
    <property type="evidence" value="ECO:0007669"/>
    <property type="project" value="InterPro"/>
</dbReference>
<feature type="domain" description="ORC1/DEAH AAA+ ATPase" evidence="1">
    <location>
        <begin position="126"/>
        <end position="270"/>
    </location>
</feature>